<gene>
    <name evidence="2" type="ORF">H0235_001597</name>
</gene>
<accession>A0A834UGX6</accession>
<sequence length="85" mass="10122">MEADDDNNDKLGYLPGTPEEEIELGPKGRFGKEKETLEEEVFRVYRPSPRARVHERKDDLSEQREYAEKRSLRSLRLNLDKYLRL</sequence>
<evidence type="ECO:0000313" key="3">
    <source>
        <dbReference type="Proteomes" id="UP000600918"/>
    </source>
</evidence>
<keyword evidence="3" id="KW-1185">Reference proteome</keyword>
<organism evidence="2 3">
    <name type="scientific">Vespula pensylvanica</name>
    <name type="common">Western yellow jacket</name>
    <name type="synonym">Wasp</name>
    <dbReference type="NCBI Taxonomy" id="30213"/>
    <lineage>
        <taxon>Eukaryota</taxon>
        <taxon>Metazoa</taxon>
        <taxon>Ecdysozoa</taxon>
        <taxon>Arthropoda</taxon>
        <taxon>Hexapoda</taxon>
        <taxon>Insecta</taxon>
        <taxon>Pterygota</taxon>
        <taxon>Neoptera</taxon>
        <taxon>Endopterygota</taxon>
        <taxon>Hymenoptera</taxon>
        <taxon>Apocrita</taxon>
        <taxon>Aculeata</taxon>
        <taxon>Vespoidea</taxon>
        <taxon>Vespidae</taxon>
        <taxon>Vespinae</taxon>
        <taxon>Vespula</taxon>
    </lineage>
</organism>
<name>A0A834UGX6_VESPE</name>
<comment type="caution">
    <text evidence="2">The sequence shown here is derived from an EMBL/GenBank/DDBJ whole genome shotgun (WGS) entry which is preliminary data.</text>
</comment>
<feature type="region of interest" description="Disordered" evidence="1">
    <location>
        <begin position="1"/>
        <end position="25"/>
    </location>
</feature>
<dbReference type="EMBL" id="JACSDY010000001">
    <property type="protein sequence ID" value="KAF7439206.1"/>
    <property type="molecule type" value="Genomic_DNA"/>
</dbReference>
<dbReference type="AlphaFoldDB" id="A0A834UGX6"/>
<reference evidence="2" key="1">
    <citation type="journal article" date="2020" name="G3 (Bethesda)">
        <title>High-Quality Assemblies for Three Invasive Social Wasps from the &lt;i&gt;Vespula&lt;/i&gt; Genus.</title>
        <authorList>
            <person name="Harrop T.W.R."/>
            <person name="Guhlin J."/>
            <person name="McLaughlin G.M."/>
            <person name="Permina E."/>
            <person name="Stockwell P."/>
            <person name="Gilligan J."/>
            <person name="Le Lec M.F."/>
            <person name="Gruber M.A.M."/>
            <person name="Quinn O."/>
            <person name="Lovegrove M."/>
            <person name="Duncan E.J."/>
            <person name="Remnant E.J."/>
            <person name="Van Eeckhoven J."/>
            <person name="Graham B."/>
            <person name="Knapp R.A."/>
            <person name="Langford K.W."/>
            <person name="Kronenberg Z."/>
            <person name="Press M.O."/>
            <person name="Eacker S.M."/>
            <person name="Wilson-Rankin E.E."/>
            <person name="Purcell J."/>
            <person name="Lester P.J."/>
            <person name="Dearden P.K."/>
        </authorList>
    </citation>
    <scope>NUCLEOTIDE SEQUENCE</scope>
    <source>
        <strain evidence="2">Volc-1</strain>
    </source>
</reference>
<dbReference type="Proteomes" id="UP000600918">
    <property type="component" value="Unassembled WGS sequence"/>
</dbReference>
<protein>
    <submittedName>
        <fullName evidence="2">Uncharacterized protein</fullName>
    </submittedName>
</protein>
<evidence type="ECO:0000313" key="2">
    <source>
        <dbReference type="EMBL" id="KAF7439206.1"/>
    </source>
</evidence>
<evidence type="ECO:0000256" key="1">
    <source>
        <dbReference type="SAM" id="MobiDB-lite"/>
    </source>
</evidence>
<proteinExistence type="predicted"/>